<gene>
    <name evidence="7" type="ORF">WJ35_29175</name>
</gene>
<organism evidence="7 8">
    <name type="scientific">Burkholderia ubonensis</name>
    <dbReference type="NCBI Taxonomy" id="101571"/>
    <lineage>
        <taxon>Bacteria</taxon>
        <taxon>Pseudomonadati</taxon>
        <taxon>Pseudomonadota</taxon>
        <taxon>Betaproteobacteria</taxon>
        <taxon>Burkholderiales</taxon>
        <taxon>Burkholderiaceae</taxon>
        <taxon>Burkholderia</taxon>
        <taxon>Burkholderia cepacia complex</taxon>
    </lineage>
</organism>
<dbReference type="RefSeq" id="WP_011881114.1">
    <property type="nucleotide sequence ID" value="NZ_CP013422.1"/>
</dbReference>
<comment type="subcellular location">
    <subcellularLocation>
        <location evidence="1">Fimbrium</location>
    </subcellularLocation>
</comment>
<dbReference type="InterPro" id="IPR000259">
    <property type="entry name" value="Adhesion_dom_fimbrial"/>
</dbReference>
<evidence type="ECO:0000313" key="8">
    <source>
        <dbReference type="Proteomes" id="UP000243680"/>
    </source>
</evidence>
<dbReference type="EMBL" id="CP013422">
    <property type="protein sequence ID" value="AOJ78981.1"/>
    <property type="molecule type" value="Genomic_DNA"/>
</dbReference>
<reference evidence="7 8" key="1">
    <citation type="submission" date="2015-12" db="EMBL/GenBank/DDBJ databases">
        <title>Diversity of Burkholderia near neighbor genomes.</title>
        <authorList>
            <person name="Sahl J."/>
            <person name="Wagner D."/>
            <person name="Keim P."/>
        </authorList>
    </citation>
    <scope>NUCLEOTIDE SEQUENCE [LARGE SCALE GENOMIC DNA]</scope>
    <source>
        <strain evidence="7 8">MSMB0783</strain>
    </source>
</reference>
<evidence type="ECO:0000256" key="2">
    <source>
        <dbReference type="ARBA" id="ARBA00006671"/>
    </source>
</evidence>
<dbReference type="SUPFAM" id="SSF49401">
    <property type="entry name" value="Bacterial adhesins"/>
    <property type="match status" value="1"/>
</dbReference>
<dbReference type="Gene3D" id="2.60.40.1090">
    <property type="entry name" value="Fimbrial-type adhesion domain"/>
    <property type="match status" value="1"/>
</dbReference>
<evidence type="ECO:0000256" key="1">
    <source>
        <dbReference type="ARBA" id="ARBA00004561"/>
    </source>
</evidence>
<accession>A0A1B4LP85</accession>
<feature type="chain" id="PRO_5008565272" evidence="5">
    <location>
        <begin position="20"/>
        <end position="170"/>
    </location>
</feature>
<dbReference type="Proteomes" id="UP000243680">
    <property type="component" value="Chromosome 2"/>
</dbReference>
<evidence type="ECO:0000313" key="7">
    <source>
        <dbReference type="EMBL" id="AOJ78981.1"/>
    </source>
</evidence>
<dbReference type="GeneID" id="45679992"/>
<comment type="similarity">
    <text evidence="2">Belongs to the fimbrial protein family.</text>
</comment>
<evidence type="ECO:0000256" key="4">
    <source>
        <dbReference type="ARBA" id="ARBA00023263"/>
    </source>
</evidence>
<protein>
    <submittedName>
        <fullName evidence="7">Fimbrial protein</fullName>
    </submittedName>
</protein>
<evidence type="ECO:0000256" key="5">
    <source>
        <dbReference type="SAM" id="SignalP"/>
    </source>
</evidence>
<keyword evidence="3 5" id="KW-0732">Signal</keyword>
<evidence type="ECO:0000256" key="3">
    <source>
        <dbReference type="ARBA" id="ARBA00022729"/>
    </source>
</evidence>
<dbReference type="AlphaFoldDB" id="A0A1B4LP85"/>
<feature type="signal peptide" evidence="5">
    <location>
        <begin position="1"/>
        <end position="19"/>
    </location>
</feature>
<proteinExistence type="inferred from homology"/>
<dbReference type="GO" id="GO:0043709">
    <property type="term" value="P:cell adhesion involved in single-species biofilm formation"/>
    <property type="evidence" value="ECO:0007669"/>
    <property type="project" value="TreeGrafter"/>
</dbReference>
<keyword evidence="4" id="KW-0281">Fimbrium</keyword>
<name>A0A1B4LP85_9BURK</name>
<evidence type="ECO:0000259" key="6">
    <source>
        <dbReference type="Pfam" id="PF00419"/>
    </source>
</evidence>
<dbReference type="PANTHER" id="PTHR33420">
    <property type="entry name" value="FIMBRIAL SUBUNIT ELFA-RELATED"/>
    <property type="match status" value="1"/>
</dbReference>
<dbReference type="InterPro" id="IPR036937">
    <property type="entry name" value="Adhesion_dom_fimbrial_sf"/>
</dbReference>
<dbReference type="PANTHER" id="PTHR33420:SF12">
    <property type="entry name" value="FIMBRIN-LIKE PROTEIN FIMI-RELATED"/>
    <property type="match status" value="1"/>
</dbReference>
<dbReference type="InterPro" id="IPR008966">
    <property type="entry name" value="Adhesion_dom_sf"/>
</dbReference>
<dbReference type="Pfam" id="PF00419">
    <property type="entry name" value="Fimbrial"/>
    <property type="match status" value="1"/>
</dbReference>
<dbReference type="GO" id="GO:0009289">
    <property type="term" value="C:pilus"/>
    <property type="evidence" value="ECO:0007669"/>
    <property type="project" value="UniProtKB-SubCell"/>
</dbReference>
<feature type="domain" description="Fimbrial-type adhesion" evidence="6">
    <location>
        <begin position="26"/>
        <end position="170"/>
    </location>
</feature>
<sequence>MKKILAAAALAAVSASTFAAATPGTIRFQGEIVAGACGISQETLDQTVSLGQVPSHVFKKVGDRSEAKNFNIVLTDCDTSTQTNAFFTFTGASDATNADLIATTGSASNVGIRLQAGANDYLKNGTEQSSPVVLSKSGNTVTFGAMYEATAAAVTPGIANAVANFTVRYQ</sequence>
<dbReference type="InterPro" id="IPR050263">
    <property type="entry name" value="Bact_Fimbrial_Adh_Pro"/>
</dbReference>